<dbReference type="GO" id="GO:0017004">
    <property type="term" value="P:cytochrome complex assembly"/>
    <property type="evidence" value="ECO:0007669"/>
    <property type="project" value="UniProtKB-KW"/>
</dbReference>
<dbReference type="OrthoDB" id="9799347at2"/>
<protein>
    <submittedName>
        <fullName evidence="7">TlpA family protein disulfide reductase</fullName>
    </submittedName>
</protein>
<evidence type="ECO:0000259" key="6">
    <source>
        <dbReference type="PROSITE" id="PS51352"/>
    </source>
</evidence>
<evidence type="ECO:0000256" key="2">
    <source>
        <dbReference type="ARBA" id="ARBA00022748"/>
    </source>
</evidence>
<dbReference type="CDD" id="cd02966">
    <property type="entry name" value="TlpA_like_family"/>
    <property type="match status" value="1"/>
</dbReference>
<dbReference type="RefSeq" id="WP_126620574.1">
    <property type="nucleotide sequence ID" value="NZ_JBHUCY010000044.1"/>
</dbReference>
<feature type="domain" description="Thioredoxin" evidence="6">
    <location>
        <begin position="45"/>
        <end position="196"/>
    </location>
</feature>
<dbReference type="GO" id="GO:0015036">
    <property type="term" value="F:disulfide oxidoreductase activity"/>
    <property type="evidence" value="ECO:0007669"/>
    <property type="project" value="UniProtKB-ARBA"/>
</dbReference>
<organism evidence="7 8">
    <name type="scientific">Azospirillum griseum</name>
    <dbReference type="NCBI Taxonomy" id="2496639"/>
    <lineage>
        <taxon>Bacteria</taxon>
        <taxon>Pseudomonadati</taxon>
        <taxon>Pseudomonadota</taxon>
        <taxon>Alphaproteobacteria</taxon>
        <taxon>Rhodospirillales</taxon>
        <taxon>Azospirillaceae</taxon>
        <taxon>Azospirillum</taxon>
    </lineage>
</organism>
<evidence type="ECO:0000256" key="1">
    <source>
        <dbReference type="ARBA" id="ARBA00004196"/>
    </source>
</evidence>
<evidence type="ECO:0000313" key="8">
    <source>
        <dbReference type="Proteomes" id="UP000277007"/>
    </source>
</evidence>
<dbReference type="Gene3D" id="3.40.30.10">
    <property type="entry name" value="Glutaredoxin"/>
    <property type="match status" value="1"/>
</dbReference>
<dbReference type="PANTHER" id="PTHR42852">
    <property type="entry name" value="THIOL:DISULFIDE INTERCHANGE PROTEIN DSBE"/>
    <property type="match status" value="1"/>
</dbReference>
<dbReference type="InterPro" id="IPR017937">
    <property type="entry name" value="Thioredoxin_CS"/>
</dbReference>
<dbReference type="PROSITE" id="PS00194">
    <property type="entry name" value="THIOREDOXIN_1"/>
    <property type="match status" value="1"/>
</dbReference>
<accession>A0A431VA18</accession>
<dbReference type="Proteomes" id="UP000277007">
    <property type="component" value="Unassembled WGS sequence"/>
</dbReference>
<dbReference type="EMBL" id="RXMA01000047">
    <property type="protein sequence ID" value="RTR13106.1"/>
    <property type="molecule type" value="Genomic_DNA"/>
</dbReference>
<dbReference type="Pfam" id="PF08534">
    <property type="entry name" value="Redoxin"/>
    <property type="match status" value="1"/>
</dbReference>
<feature type="chain" id="PRO_5019211168" evidence="5">
    <location>
        <begin position="28"/>
        <end position="198"/>
    </location>
</feature>
<dbReference type="InterPro" id="IPR050553">
    <property type="entry name" value="Thioredoxin_ResA/DsbE_sf"/>
</dbReference>
<keyword evidence="5" id="KW-0732">Signal</keyword>
<evidence type="ECO:0000256" key="3">
    <source>
        <dbReference type="ARBA" id="ARBA00023157"/>
    </source>
</evidence>
<reference evidence="7 8" key="1">
    <citation type="submission" date="2018-12" db="EMBL/GenBank/DDBJ databases">
        <authorList>
            <person name="Yang Y."/>
        </authorList>
    </citation>
    <scope>NUCLEOTIDE SEQUENCE [LARGE SCALE GENOMIC DNA]</scope>
    <source>
        <strain evidence="7 8">L-25-5w-1</strain>
    </source>
</reference>
<feature type="signal peptide" evidence="5">
    <location>
        <begin position="1"/>
        <end position="27"/>
    </location>
</feature>
<dbReference type="PROSITE" id="PS51352">
    <property type="entry name" value="THIOREDOXIN_2"/>
    <property type="match status" value="1"/>
</dbReference>
<proteinExistence type="predicted"/>
<evidence type="ECO:0000256" key="5">
    <source>
        <dbReference type="SAM" id="SignalP"/>
    </source>
</evidence>
<dbReference type="InterPro" id="IPR013766">
    <property type="entry name" value="Thioredoxin_domain"/>
</dbReference>
<evidence type="ECO:0000256" key="4">
    <source>
        <dbReference type="ARBA" id="ARBA00023284"/>
    </source>
</evidence>
<keyword evidence="8" id="KW-1185">Reference proteome</keyword>
<dbReference type="AlphaFoldDB" id="A0A431VA18"/>
<gene>
    <name evidence="7" type="ORF">EJ903_24885</name>
</gene>
<evidence type="ECO:0000313" key="7">
    <source>
        <dbReference type="EMBL" id="RTR13106.1"/>
    </source>
</evidence>
<dbReference type="InterPro" id="IPR013740">
    <property type="entry name" value="Redoxin"/>
</dbReference>
<dbReference type="PANTHER" id="PTHR42852:SF6">
    <property type="entry name" value="THIOL:DISULFIDE INTERCHANGE PROTEIN DSBE"/>
    <property type="match status" value="1"/>
</dbReference>
<comment type="caution">
    <text evidence="7">The sequence shown here is derived from an EMBL/GenBank/DDBJ whole genome shotgun (WGS) entry which is preliminary data.</text>
</comment>
<keyword evidence="2" id="KW-0201">Cytochrome c-type biogenesis</keyword>
<keyword evidence="4" id="KW-0676">Redox-active center</keyword>
<sequence>MFNHFGRLAIPALLGTFGLLLGAHAHAESFDPPPLRNGQGQFVLLEPQTAVPSTPLHRLDGSVTTMEEFRGRIVLINFWATWCAPCVREMPALDALAAAVPSGWFVVAAVSFDQDDGQRVRAFVARHGLKHLTVLLDPDRRFGTLGKPGTASRPLPLYGLPASYVANRSGRATGYLVGPMAWDTPQARSFIDYLLTFE</sequence>
<dbReference type="InterPro" id="IPR036249">
    <property type="entry name" value="Thioredoxin-like_sf"/>
</dbReference>
<dbReference type="GO" id="GO:0030313">
    <property type="term" value="C:cell envelope"/>
    <property type="evidence" value="ECO:0007669"/>
    <property type="project" value="UniProtKB-SubCell"/>
</dbReference>
<name>A0A431VA18_9PROT</name>
<comment type="subcellular location">
    <subcellularLocation>
        <location evidence="1">Cell envelope</location>
    </subcellularLocation>
</comment>
<keyword evidence="3" id="KW-1015">Disulfide bond</keyword>
<dbReference type="SUPFAM" id="SSF52833">
    <property type="entry name" value="Thioredoxin-like"/>
    <property type="match status" value="1"/>
</dbReference>